<evidence type="ECO:0000313" key="2">
    <source>
        <dbReference type="EMBL" id="KAJ4447851.1"/>
    </source>
</evidence>
<keyword evidence="3" id="KW-1185">Reference proteome</keyword>
<comment type="similarity">
    <text evidence="1">Belongs to the TTI2 family.</text>
</comment>
<organism evidence="2 3">
    <name type="scientific">Periplaneta americana</name>
    <name type="common">American cockroach</name>
    <name type="synonym">Blatta americana</name>
    <dbReference type="NCBI Taxonomy" id="6978"/>
    <lineage>
        <taxon>Eukaryota</taxon>
        <taxon>Metazoa</taxon>
        <taxon>Ecdysozoa</taxon>
        <taxon>Arthropoda</taxon>
        <taxon>Hexapoda</taxon>
        <taxon>Insecta</taxon>
        <taxon>Pterygota</taxon>
        <taxon>Neoptera</taxon>
        <taxon>Polyneoptera</taxon>
        <taxon>Dictyoptera</taxon>
        <taxon>Blattodea</taxon>
        <taxon>Blattoidea</taxon>
        <taxon>Blattidae</taxon>
        <taxon>Blattinae</taxon>
        <taxon>Periplaneta</taxon>
    </lineage>
</organism>
<evidence type="ECO:0000313" key="3">
    <source>
        <dbReference type="Proteomes" id="UP001148838"/>
    </source>
</evidence>
<dbReference type="PANTHER" id="PTHR32226:SF2">
    <property type="entry name" value="TELO2-INTERACTING PROTEIN 2"/>
    <property type="match status" value="1"/>
</dbReference>
<gene>
    <name evidence="2" type="ORF">ANN_09859</name>
</gene>
<protein>
    <recommendedName>
        <fullName evidence="4">TELO2-interacting protein 2</fullName>
    </recommendedName>
</protein>
<dbReference type="PANTHER" id="PTHR32226">
    <property type="entry name" value="TELO2-INTERACTING PROTEIN 2"/>
    <property type="match status" value="1"/>
</dbReference>
<dbReference type="Pfam" id="PF10521">
    <property type="entry name" value="Tti2"/>
    <property type="match status" value="1"/>
</dbReference>
<accession>A0ABQ8TMG5</accession>
<dbReference type="EMBL" id="JAJSOF020000005">
    <property type="protein sequence ID" value="KAJ4447851.1"/>
    <property type="molecule type" value="Genomic_DNA"/>
</dbReference>
<dbReference type="InterPro" id="IPR018870">
    <property type="entry name" value="Tti2"/>
</dbReference>
<dbReference type="Proteomes" id="UP001148838">
    <property type="component" value="Unassembled WGS sequence"/>
</dbReference>
<dbReference type="SUPFAM" id="SSF48371">
    <property type="entry name" value="ARM repeat"/>
    <property type="match status" value="1"/>
</dbReference>
<evidence type="ECO:0000256" key="1">
    <source>
        <dbReference type="ARBA" id="ARBA00034736"/>
    </source>
</evidence>
<comment type="caution">
    <text evidence="2">The sequence shown here is derived from an EMBL/GenBank/DDBJ whole genome shotgun (WGS) entry which is preliminary data.</text>
</comment>
<reference evidence="2 3" key="1">
    <citation type="journal article" date="2022" name="Allergy">
        <title>Genome assembly and annotation of Periplaneta americana reveal a comprehensive cockroach allergen profile.</title>
        <authorList>
            <person name="Wang L."/>
            <person name="Xiong Q."/>
            <person name="Saelim N."/>
            <person name="Wang L."/>
            <person name="Nong W."/>
            <person name="Wan A.T."/>
            <person name="Shi M."/>
            <person name="Liu X."/>
            <person name="Cao Q."/>
            <person name="Hui J.H.L."/>
            <person name="Sookrung N."/>
            <person name="Leung T.F."/>
            <person name="Tungtrongchitr A."/>
            <person name="Tsui S.K.W."/>
        </authorList>
    </citation>
    <scope>NUCLEOTIDE SEQUENCE [LARGE SCALE GENOMIC DNA]</scope>
    <source>
        <strain evidence="2">PWHHKU_190912</strain>
    </source>
</reference>
<dbReference type="InterPro" id="IPR016024">
    <property type="entry name" value="ARM-type_fold"/>
</dbReference>
<evidence type="ECO:0008006" key="4">
    <source>
        <dbReference type="Google" id="ProtNLM"/>
    </source>
</evidence>
<proteinExistence type="inferred from homology"/>
<name>A0ABQ8TMG5_PERAM</name>
<sequence length="449" mass="51305">MDDSMVLEILELLKGRDHVPDVWQNVEHLISDAFAPQMTIGNERPCEITDFHDYLVNISSKFKNLTLIFKQISEKTDPSEIHSTSKSIGKHHAVLLLLLCGEHSNENIWTTSDTIKYSRELLSYLCKLYYLKSVLELLTGTESKSGFVELFSAAIFTLRPKLLKGTWKTYPAAVSCYQWMLFQMKSPHLSPHLNSVLPTALIILDDYVLENRISGIKCLAHITDNITRTELGWHGHGEVIYKALEPLLYQKKEALIQPLISCLVIVLGKIEGGYIKEEASFEWSRYDEVLEKVLQCMEMEDHCNVRLAYISSLPLLLDSAGLRMCRWSKRLLRVLSGSMEVAGLSLREEAFFALLALQVFLKHCWPFVPAHSHDLIHMLLKLLCDITFKKNNDNKKLDVEDEHIVSKIEECLSLVVKIAPKETQPIGSKLKDKARFSETFVTVVNRVFE</sequence>